<dbReference type="Gene3D" id="1.20.1020.10">
    <property type="entry name" value="TAZ domain"/>
    <property type="match status" value="1"/>
</dbReference>
<keyword evidence="4 12" id="KW-0479">Metal-binding</keyword>
<keyword evidence="7" id="KW-0156">Chromatin regulator</keyword>
<evidence type="ECO:0000256" key="10">
    <source>
        <dbReference type="ARBA" id="ARBA00023242"/>
    </source>
</evidence>
<dbReference type="InterPro" id="IPR035898">
    <property type="entry name" value="TAZ_dom_sf"/>
</dbReference>
<evidence type="ECO:0000313" key="15">
    <source>
        <dbReference type="EMBL" id="EEN63757.1"/>
    </source>
</evidence>
<dbReference type="InterPro" id="IPR000197">
    <property type="entry name" value="Znf_TAZ"/>
</dbReference>
<keyword evidence="3" id="KW-0808">Transferase</keyword>
<accession>C3Y7C9</accession>
<organism>
    <name type="scientific">Branchiostoma floridae</name>
    <name type="common">Florida lancelet</name>
    <name type="synonym">Amphioxus</name>
    <dbReference type="NCBI Taxonomy" id="7739"/>
    <lineage>
        <taxon>Eukaryota</taxon>
        <taxon>Metazoa</taxon>
        <taxon>Chordata</taxon>
        <taxon>Cephalochordata</taxon>
        <taxon>Leptocardii</taxon>
        <taxon>Amphioxiformes</taxon>
        <taxon>Branchiostomatidae</taxon>
        <taxon>Branchiostoma</taxon>
    </lineage>
</organism>
<dbReference type="SUPFAM" id="SSF57933">
    <property type="entry name" value="TAZ domain"/>
    <property type="match status" value="1"/>
</dbReference>
<dbReference type="GO" id="GO:0005634">
    <property type="term" value="C:nucleus"/>
    <property type="evidence" value="ECO:0007669"/>
    <property type="project" value="UniProtKB-SubCell"/>
</dbReference>
<dbReference type="AlphaFoldDB" id="C3Y7C9"/>
<gene>
    <name evidence="15" type="ORF">BRAFLDRAFT_82805</name>
</gene>
<reference evidence="15" key="1">
    <citation type="journal article" date="2008" name="Nature">
        <title>The amphioxus genome and the evolution of the chordate karyotype.</title>
        <authorList>
            <consortium name="US DOE Joint Genome Institute (JGI-PGF)"/>
            <person name="Putnam N.H."/>
            <person name="Butts T."/>
            <person name="Ferrier D.E.K."/>
            <person name="Furlong R.F."/>
            <person name="Hellsten U."/>
            <person name="Kawashima T."/>
            <person name="Robinson-Rechavi M."/>
            <person name="Shoguchi E."/>
            <person name="Terry A."/>
            <person name="Yu J.-K."/>
            <person name="Benito-Gutierrez E.L."/>
            <person name="Dubchak I."/>
            <person name="Garcia-Fernandez J."/>
            <person name="Gibson-Brown J.J."/>
            <person name="Grigoriev I.V."/>
            <person name="Horton A.C."/>
            <person name="de Jong P.J."/>
            <person name="Jurka J."/>
            <person name="Kapitonov V.V."/>
            <person name="Kohara Y."/>
            <person name="Kuroki Y."/>
            <person name="Lindquist E."/>
            <person name="Lucas S."/>
            <person name="Osoegawa K."/>
            <person name="Pennacchio L.A."/>
            <person name="Salamov A.A."/>
            <person name="Satou Y."/>
            <person name="Sauka-Spengler T."/>
            <person name="Schmutz J."/>
            <person name="Shin-I T."/>
            <person name="Toyoda A."/>
            <person name="Bronner-Fraser M."/>
            <person name="Fujiyama A."/>
            <person name="Holland L.Z."/>
            <person name="Holland P.W.H."/>
            <person name="Satoh N."/>
            <person name="Rokhsar D.S."/>
        </authorList>
    </citation>
    <scope>NUCLEOTIDE SEQUENCE [LARGE SCALE GENOMIC DNA]</scope>
    <source>
        <strain evidence="15">S238N-H82</strain>
        <tissue evidence="15">Testes</tissue>
    </source>
</reference>
<evidence type="ECO:0000256" key="13">
    <source>
        <dbReference type="SAM" id="MobiDB-lite"/>
    </source>
</evidence>
<dbReference type="EMBL" id="GG666489">
    <property type="protein sequence ID" value="EEN63757.1"/>
    <property type="molecule type" value="Genomic_DNA"/>
</dbReference>
<keyword evidence="9" id="KW-0804">Transcription</keyword>
<dbReference type="GO" id="GO:0004402">
    <property type="term" value="F:histone acetyltransferase activity"/>
    <property type="evidence" value="ECO:0007669"/>
    <property type="project" value="InterPro"/>
</dbReference>
<dbReference type="InParanoid" id="C3Y7C9"/>
<evidence type="ECO:0000259" key="14">
    <source>
        <dbReference type="PROSITE" id="PS50134"/>
    </source>
</evidence>
<evidence type="ECO:0000256" key="7">
    <source>
        <dbReference type="ARBA" id="ARBA00022853"/>
    </source>
</evidence>
<dbReference type="STRING" id="7739.C3Y7C9"/>
<feature type="zinc finger region" description="TAZ-type" evidence="12">
    <location>
        <begin position="29"/>
        <end position="124"/>
    </location>
</feature>
<keyword evidence="5 12" id="KW-0863">Zinc-finger</keyword>
<comment type="catalytic activity">
    <reaction evidence="11">
        <text>L-lysyl-[protein] + acetyl-CoA = N(6)-acetyl-L-lysyl-[protein] + CoA + H(+)</text>
        <dbReference type="Rhea" id="RHEA:45948"/>
        <dbReference type="Rhea" id="RHEA-COMP:9752"/>
        <dbReference type="Rhea" id="RHEA-COMP:10731"/>
        <dbReference type="ChEBI" id="CHEBI:15378"/>
        <dbReference type="ChEBI" id="CHEBI:29969"/>
        <dbReference type="ChEBI" id="CHEBI:57287"/>
        <dbReference type="ChEBI" id="CHEBI:57288"/>
        <dbReference type="ChEBI" id="CHEBI:61930"/>
        <dbReference type="EC" id="2.3.1.48"/>
    </reaction>
</comment>
<feature type="domain" description="TAZ-type" evidence="14">
    <location>
        <begin position="29"/>
        <end position="124"/>
    </location>
</feature>
<dbReference type="PANTHER" id="PTHR13808">
    <property type="entry name" value="CBP/P300-RELATED"/>
    <property type="match status" value="1"/>
</dbReference>
<keyword evidence="10" id="KW-0539">Nucleus</keyword>
<evidence type="ECO:0000256" key="11">
    <source>
        <dbReference type="ARBA" id="ARBA00048017"/>
    </source>
</evidence>
<dbReference type="GO" id="GO:0008270">
    <property type="term" value="F:zinc ion binding"/>
    <property type="evidence" value="ECO:0007669"/>
    <property type="project" value="UniProtKB-KW"/>
</dbReference>
<evidence type="ECO:0000256" key="1">
    <source>
        <dbReference type="ARBA" id="ARBA00004123"/>
    </source>
</evidence>
<feature type="compositionally biased region" description="Basic and acidic residues" evidence="13">
    <location>
        <begin position="108"/>
        <end position="118"/>
    </location>
</feature>
<dbReference type="PANTHER" id="PTHR13808:SF1">
    <property type="entry name" value="HISTONE ACETYLTRANSFERASE"/>
    <property type="match status" value="1"/>
</dbReference>
<sequence length="158" mass="17628">MGTPAINSGGQMEAPAQGAPQVVTAPIADPEKRKLIQHQLVLLMHAHKCQRREQSAVNGEVRTCQFPHCQTMKNVLTHMRECQAGRSCQEYGPASRKRQHSELNSSDQVKRTKQDRTVSKGLPADNNPDSPSERFRRFGIHCGVSRDPPSSDMSDQER</sequence>
<dbReference type="GO" id="GO:0006355">
    <property type="term" value="P:regulation of DNA-templated transcription"/>
    <property type="evidence" value="ECO:0007669"/>
    <property type="project" value="InterPro"/>
</dbReference>
<dbReference type="PROSITE" id="PS50134">
    <property type="entry name" value="ZF_TAZ"/>
    <property type="match status" value="1"/>
</dbReference>
<evidence type="ECO:0000256" key="12">
    <source>
        <dbReference type="PROSITE-ProRule" id="PRU00203"/>
    </source>
</evidence>
<dbReference type="Pfam" id="PF02135">
    <property type="entry name" value="zf-TAZ"/>
    <property type="match status" value="1"/>
</dbReference>
<keyword evidence="6 12" id="KW-0862">Zinc</keyword>
<evidence type="ECO:0000256" key="2">
    <source>
        <dbReference type="ARBA" id="ARBA00013184"/>
    </source>
</evidence>
<dbReference type="SMART" id="SM00551">
    <property type="entry name" value="ZnF_TAZ"/>
    <property type="match status" value="1"/>
</dbReference>
<keyword evidence="8" id="KW-0805">Transcription regulation</keyword>
<evidence type="ECO:0000256" key="9">
    <source>
        <dbReference type="ARBA" id="ARBA00023163"/>
    </source>
</evidence>
<proteinExistence type="predicted"/>
<dbReference type="InterPro" id="IPR013178">
    <property type="entry name" value="Histone_AcTrfase_Rtt109/CBP"/>
</dbReference>
<evidence type="ECO:0000256" key="4">
    <source>
        <dbReference type="ARBA" id="ARBA00022723"/>
    </source>
</evidence>
<evidence type="ECO:0000256" key="3">
    <source>
        <dbReference type="ARBA" id="ARBA00022679"/>
    </source>
</evidence>
<dbReference type="eggNOG" id="KOG1778">
    <property type="taxonomic scope" value="Eukaryota"/>
</dbReference>
<evidence type="ECO:0000256" key="5">
    <source>
        <dbReference type="ARBA" id="ARBA00022771"/>
    </source>
</evidence>
<name>C3Y7C9_BRAFL</name>
<evidence type="ECO:0000256" key="8">
    <source>
        <dbReference type="ARBA" id="ARBA00023015"/>
    </source>
</evidence>
<protein>
    <recommendedName>
        <fullName evidence="2">histone acetyltransferase</fullName>
        <ecNumber evidence="2">2.3.1.48</ecNumber>
    </recommendedName>
</protein>
<comment type="subcellular location">
    <subcellularLocation>
        <location evidence="1">Nucleus</location>
    </subcellularLocation>
</comment>
<evidence type="ECO:0000256" key="6">
    <source>
        <dbReference type="ARBA" id="ARBA00022833"/>
    </source>
</evidence>
<dbReference type="EC" id="2.3.1.48" evidence="2"/>
<feature type="region of interest" description="Disordered" evidence="13">
    <location>
        <begin position="90"/>
        <end position="158"/>
    </location>
</feature>